<dbReference type="Gene3D" id="2.20.110.10">
    <property type="entry name" value="Histone H3 K4-specific methyltransferase SET7/9 N-terminal domain"/>
    <property type="match status" value="1"/>
</dbReference>
<dbReference type="HOGENOM" id="CLU_1265384_0_0_10"/>
<dbReference type="RefSeq" id="WP_014681811.1">
    <property type="nucleotide sequence ID" value="NC_017770.1"/>
</dbReference>
<dbReference type="OrthoDB" id="671157at2"/>
<keyword evidence="2" id="KW-1185">Reference proteome</keyword>
<reference evidence="1" key="1">
    <citation type="submission" date="2012-02" db="EMBL/GenBank/DDBJ databases">
        <title>The complete genome of Solitalea canadensis DSM 3403.</title>
        <authorList>
            <consortium name="US DOE Joint Genome Institute (JGI-PGF)"/>
            <person name="Lucas S."/>
            <person name="Copeland A."/>
            <person name="Lapidus A."/>
            <person name="Glavina del Rio T."/>
            <person name="Dalin E."/>
            <person name="Tice H."/>
            <person name="Bruce D."/>
            <person name="Goodwin L."/>
            <person name="Pitluck S."/>
            <person name="Peters L."/>
            <person name="Ovchinnikova G."/>
            <person name="Lu M."/>
            <person name="Kyrpides N."/>
            <person name="Mavromatis K."/>
            <person name="Ivanova N."/>
            <person name="Brettin T."/>
            <person name="Detter J.C."/>
            <person name="Han C."/>
            <person name="Larimer F."/>
            <person name="Land M."/>
            <person name="Hauser L."/>
            <person name="Markowitz V."/>
            <person name="Cheng J.-F."/>
            <person name="Hugenholtz P."/>
            <person name="Woyke T."/>
            <person name="Wu D."/>
            <person name="Spring S."/>
            <person name="Schroeder M."/>
            <person name="Kopitz M."/>
            <person name="Brambilla E."/>
            <person name="Klenk H.-P."/>
            <person name="Eisen J.A."/>
        </authorList>
    </citation>
    <scope>NUCLEOTIDE SEQUENCE</scope>
    <source>
        <strain evidence="1">DSM 3403</strain>
    </source>
</reference>
<proteinExistence type="predicted"/>
<dbReference type="eggNOG" id="COG2849">
    <property type="taxonomic scope" value="Bacteria"/>
</dbReference>
<name>H8KKV5_SOLCM</name>
<protein>
    <recommendedName>
        <fullName evidence="3">MORN repeat protein</fullName>
    </recommendedName>
</protein>
<dbReference type="SUPFAM" id="SSF82185">
    <property type="entry name" value="Histone H3 K4-specific methyltransferase SET7/9 N-terminal domain"/>
    <property type="match status" value="1"/>
</dbReference>
<dbReference type="Proteomes" id="UP000007590">
    <property type="component" value="Chromosome"/>
</dbReference>
<gene>
    <name evidence="1" type="ordered locus">Solca_3584</name>
</gene>
<evidence type="ECO:0008006" key="3">
    <source>
        <dbReference type="Google" id="ProtNLM"/>
    </source>
</evidence>
<evidence type="ECO:0000313" key="1">
    <source>
        <dbReference type="EMBL" id="AFD08588.1"/>
    </source>
</evidence>
<dbReference type="EMBL" id="CP003349">
    <property type="protein sequence ID" value="AFD08588.1"/>
    <property type="molecule type" value="Genomic_DNA"/>
</dbReference>
<accession>H8KKV5</accession>
<sequence>MKQLITVILFVLTLSGLSYAQDLNYRLCIKNKCSNTIVKDIFYTLQKGGSNYIPDTNGVTRLPEAGAYILRSASFSDVIELNFQDYKSYCDTLNADEIIECLEPTTRPRFIGFCCCDFTPCEGYKIDRFNNGQVRIESQFRNGIPIGKFKRYNQSGKLVEVTTYSKKGKKRKTVIC</sequence>
<dbReference type="AlphaFoldDB" id="H8KKV5"/>
<dbReference type="STRING" id="929556.Solca_3584"/>
<organism evidence="1 2">
    <name type="scientific">Solitalea canadensis (strain ATCC 29591 / DSM 3403 / JCM 21819 / LMG 8368 / NBRC 15130 / NCIMB 12057 / USAM 9D)</name>
    <name type="common">Flexibacter canadensis</name>
    <dbReference type="NCBI Taxonomy" id="929556"/>
    <lineage>
        <taxon>Bacteria</taxon>
        <taxon>Pseudomonadati</taxon>
        <taxon>Bacteroidota</taxon>
        <taxon>Sphingobacteriia</taxon>
        <taxon>Sphingobacteriales</taxon>
        <taxon>Sphingobacteriaceae</taxon>
        <taxon>Solitalea</taxon>
    </lineage>
</organism>
<dbReference type="KEGG" id="scn:Solca_3584"/>
<evidence type="ECO:0000313" key="2">
    <source>
        <dbReference type="Proteomes" id="UP000007590"/>
    </source>
</evidence>